<dbReference type="PANTHER" id="PTHR43346">
    <property type="entry name" value="LIGAND BINDING DOMAIN PROTEIN, PUTATIVE (AFU_ORTHOLOGUE AFUA_6G14370)-RELATED"/>
    <property type="match status" value="1"/>
</dbReference>
<protein>
    <submittedName>
        <fullName evidence="2">Mannose-6-phosphate isomerase-like protein (Cupin superfamily)</fullName>
    </submittedName>
</protein>
<dbReference type="Pfam" id="PF07883">
    <property type="entry name" value="Cupin_2"/>
    <property type="match status" value="1"/>
</dbReference>
<accession>A0ABS4SDH1</accession>
<dbReference type="RefSeq" id="WP_226371639.1">
    <property type="nucleotide sequence ID" value="NZ_JAGIKX010000042.1"/>
</dbReference>
<dbReference type="Gene3D" id="2.60.120.10">
    <property type="entry name" value="Jelly Rolls"/>
    <property type="match status" value="1"/>
</dbReference>
<dbReference type="SUPFAM" id="SSF51182">
    <property type="entry name" value="RmlC-like cupins"/>
    <property type="match status" value="1"/>
</dbReference>
<dbReference type="CDD" id="cd00657">
    <property type="entry name" value="Ferritin_like"/>
    <property type="match status" value="1"/>
</dbReference>
<feature type="domain" description="Cupin type-2" evidence="1">
    <location>
        <begin position="193"/>
        <end position="268"/>
    </location>
</feature>
<proteinExistence type="predicted"/>
<dbReference type="SUPFAM" id="SSF47240">
    <property type="entry name" value="Ferritin-like"/>
    <property type="match status" value="1"/>
</dbReference>
<comment type="caution">
    <text evidence="2">The sequence shown here is derived from an EMBL/GenBank/DDBJ whole genome shotgun (WGS) entry which is preliminary data.</text>
</comment>
<sequence>MYFMPNPYPNCYMPYRTMSQYPVETTLQQGMYPQELDAVYEGIQKEAAAIDFYYRLADVAPNQKHKNEILHALEDKKEYFGQFMNLYTALTGSRPMHQNKGIRFHTYKEGLEKAYEVEVERNEAYQTYGSTSHHPFIRNIFTQASEKNNVQRFDFLLNDYGGEPFVVNIEEAAERNKTFRTALWTGDHLQVTLMSIDVGEDIGLEVHPDIDQFFRIEEGQGLVQMGDSKNNLDFEKNVYEDVAIVVPAGKWHNLTNTGDKPIKLYSIYAPPEHPYGTVHETKAIAMAVDEGYY</sequence>
<dbReference type="InterPro" id="IPR014710">
    <property type="entry name" value="RmlC-like_jellyroll"/>
</dbReference>
<dbReference type="CDD" id="cd02223">
    <property type="entry name" value="cupin_Bh2720-like"/>
    <property type="match status" value="1"/>
</dbReference>
<dbReference type="InterPro" id="IPR013096">
    <property type="entry name" value="Cupin_2"/>
</dbReference>
<dbReference type="InterPro" id="IPR011051">
    <property type="entry name" value="RmlC_Cupin_sf"/>
</dbReference>
<dbReference type="EMBL" id="JAGIKX010000042">
    <property type="protein sequence ID" value="MBP2258919.1"/>
    <property type="molecule type" value="Genomic_DNA"/>
</dbReference>
<reference evidence="2 3" key="1">
    <citation type="submission" date="2021-03" db="EMBL/GenBank/DDBJ databases">
        <title>Genomic Encyclopedia of Type Strains, Phase IV (KMG-IV): sequencing the most valuable type-strain genomes for metagenomic binning, comparative biology and taxonomic classification.</title>
        <authorList>
            <person name="Goeker M."/>
        </authorList>
    </citation>
    <scope>NUCLEOTIDE SEQUENCE [LARGE SCALE GENOMIC DNA]</scope>
    <source>
        <strain evidence="2 3">DSM 25790</strain>
    </source>
</reference>
<gene>
    <name evidence="2" type="ORF">J2Z81_002907</name>
</gene>
<organism evidence="2 3">
    <name type="scientific">Virgibacillus alimentarius</name>
    <dbReference type="NCBI Taxonomy" id="698769"/>
    <lineage>
        <taxon>Bacteria</taxon>
        <taxon>Bacillati</taxon>
        <taxon>Bacillota</taxon>
        <taxon>Bacilli</taxon>
        <taxon>Bacillales</taxon>
        <taxon>Bacillaceae</taxon>
        <taxon>Virgibacillus</taxon>
    </lineage>
</organism>
<dbReference type="Proteomes" id="UP001519294">
    <property type="component" value="Unassembled WGS sequence"/>
</dbReference>
<evidence type="ECO:0000313" key="2">
    <source>
        <dbReference type="EMBL" id="MBP2258919.1"/>
    </source>
</evidence>
<dbReference type="InterPro" id="IPR052538">
    <property type="entry name" value="Flavonoid_dioxygenase-like"/>
</dbReference>
<name>A0ABS4SDH1_9BACI</name>
<dbReference type="InterPro" id="IPR009078">
    <property type="entry name" value="Ferritin-like_SF"/>
</dbReference>
<dbReference type="PANTHER" id="PTHR43346:SF1">
    <property type="entry name" value="QUERCETIN 2,3-DIOXYGENASE-RELATED"/>
    <property type="match status" value="1"/>
</dbReference>
<keyword evidence="3" id="KW-1185">Reference proteome</keyword>
<evidence type="ECO:0000259" key="1">
    <source>
        <dbReference type="Pfam" id="PF07883"/>
    </source>
</evidence>
<evidence type="ECO:0000313" key="3">
    <source>
        <dbReference type="Proteomes" id="UP001519294"/>
    </source>
</evidence>